<accession>A0A7J8DI04</accession>
<dbReference type="Proteomes" id="UP000593571">
    <property type="component" value="Unassembled WGS sequence"/>
</dbReference>
<comment type="caution">
    <text evidence="1">The sequence shown here is derived from an EMBL/GenBank/DDBJ whole genome shotgun (WGS) entry which is preliminary data.</text>
</comment>
<reference evidence="1 2" key="1">
    <citation type="journal article" date="2020" name="Nature">
        <title>Six reference-quality genomes reveal evolution of bat adaptations.</title>
        <authorList>
            <person name="Jebb D."/>
            <person name="Huang Z."/>
            <person name="Pippel M."/>
            <person name="Hughes G.M."/>
            <person name="Lavrichenko K."/>
            <person name="Devanna P."/>
            <person name="Winkler S."/>
            <person name="Jermiin L.S."/>
            <person name="Skirmuntt E.C."/>
            <person name="Katzourakis A."/>
            <person name="Burkitt-Gray L."/>
            <person name="Ray D.A."/>
            <person name="Sullivan K.A.M."/>
            <person name="Roscito J.G."/>
            <person name="Kirilenko B.M."/>
            <person name="Davalos L.M."/>
            <person name="Corthals A.P."/>
            <person name="Power M.L."/>
            <person name="Jones G."/>
            <person name="Ransome R.D."/>
            <person name="Dechmann D.K.N."/>
            <person name="Locatelli A.G."/>
            <person name="Puechmaille S.J."/>
            <person name="Fedrigo O."/>
            <person name="Jarvis E.D."/>
            <person name="Hiller M."/>
            <person name="Vernes S.C."/>
            <person name="Myers E.W."/>
            <person name="Teeling E.C."/>
        </authorList>
    </citation>
    <scope>NUCLEOTIDE SEQUENCE [LARGE SCALE GENOMIC DNA]</scope>
    <source>
        <strain evidence="1">MRouAeg1</strain>
        <tissue evidence="1">Muscle</tissue>
    </source>
</reference>
<sequence length="127" mass="14402">MSLFLTVREYRTGCSWIKKSEALKGFHLGDVLLLGGVAYLCRHPVSNMDYEGEAYSHLWPLFEVPRLGCQDMRHQDPGISSLHLLGSVMRPLFCQKSEFPKIGSRSVTAPKLIKAAREEMVHASRKR</sequence>
<name>A0A7J8DI04_ROUAE</name>
<protein>
    <submittedName>
        <fullName evidence="1">Uncharacterized protein</fullName>
    </submittedName>
</protein>
<evidence type="ECO:0000313" key="1">
    <source>
        <dbReference type="EMBL" id="KAF6422874.1"/>
    </source>
</evidence>
<evidence type="ECO:0000313" key="2">
    <source>
        <dbReference type="Proteomes" id="UP000593571"/>
    </source>
</evidence>
<dbReference type="AlphaFoldDB" id="A0A7J8DI04"/>
<dbReference type="EMBL" id="JACASE010000012">
    <property type="protein sequence ID" value="KAF6422874.1"/>
    <property type="molecule type" value="Genomic_DNA"/>
</dbReference>
<proteinExistence type="predicted"/>
<organism evidence="1 2">
    <name type="scientific">Rousettus aegyptiacus</name>
    <name type="common">Egyptian fruit bat</name>
    <name type="synonym">Pteropus aegyptiacus</name>
    <dbReference type="NCBI Taxonomy" id="9407"/>
    <lineage>
        <taxon>Eukaryota</taxon>
        <taxon>Metazoa</taxon>
        <taxon>Chordata</taxon>
        <taxon>Craniata</taxon>
        <taxon>Vertebrata</taxon>
        <taxon>Euteleostomi</taxon>
        <taxon>Mammalia</taxon>
        <taxon>Eutheria</taxon>
        <taxon>Laurasiatheria</taxon>
        <taxon>Chiroptera</taxon>
        <taxon>Yinpterochiroptera</taxon>
        <taxon>Pteropodoidea</taxon>
        <taxon>Pteropodidae</taxon>
        <taxon>Rousettinae</taxon>
        <taxon>Rousettus</taxon>
    </lineage>
</organism>
<keyword evidence="2" id="KW-1185">Reference proteome</keyword>
<gene>
    <name evidence="1" type="ORF">HJG63_008662</name>
</gene>